<dbReference type="EMBL" id="JAMYWC010000004">
    <property type="protein sequence ID" value="MCP1173757.1"/>
    <property type="molecule type" value="Genomic_DNA"/>
</dbReference>
<reference evidence="3" key="1">
    <citation type="journal article" date="2023" name="Front. Microbiol.">
        <title>Ralstonia chuxiongensis sp. nov., Ralstonia mojiangensis sp. nov., and Ralstonia soli sp. nov., isolated from tobacco fields, are three novel species in the family Burkholderiaceae.</title>
        <authorList>
            <person name="Lu C.H."/>
            <person name="Zhang Y.Y."/>
            <person name="Jiang N."/>
            <person name="Chen W."/>
            <person name="Shao X."/>
            <person name="Zhao Z.M."/>
            <person name="Lu W.L."/>
            <person name="Hu X."/>
            <person name="Xi Y.X."/>
            <person name="Zou S.Y."/>
            <person name="Wei Q.J."/>
            <person name="Lin Z.L."/>
            <person name="Gong L."/>
            <person name="Gai X.T."/>
            <person name="Zhang L.Q."/>
            <person name="Li J.Y."/>
            <person name="Jin Y."/>
            <person name="Xia Z.Y."/>
        </authorList>
    </citation>
    <scope>NUCLEOTIDE SEQUENCE [LARGE SCALE GENOMIC DNA]</scope>
    <source>
        <strain evidence="3">21YRMH01-3</strain>
    </source>
</reference>
<evidence type="ECO:0000256" key="1">
    <source>
        <dbReference type="SAM" id="MobiDB-lite"/>
    </source>
</evidence>
<evidence type="ECO:0000313" key="3">
    <source>
        <dbReference type="Proteomes" id="UP001162793"/>
    </source>
</evidence>
<feature type="region of interest" description="Disordered" evidence="1">
    <location>
        <begin position="184"/>
        <end position="203"/>
    </location>
</feature>
<comment type="caution">
    <text evidence="2">The sequence shown here is derived from an EMBL/GenBank/DDBJ whole genome shotgun (WGS) entry which is preliminary data.</text>
</comment>
<gene>
    <name evidence="2" type="ORF">NKG59_15455</name>
</gene>
<organism evidence="2 3">
    <name type="scientific">Ralstonia chuxiongensis</name>
    <dbReference type="NCBI Taxonomy" id="2957504"/>
    <lineage>
        <taxon>Bacteria</taxon>
        <taxon>Pseudomonadati</taxon>
        <taxon>Pseudomonadota</taxon>
        <taxon>Betaproteobacteria</taxon>
        <taxon>Burkholderiales</taxon>
        <taxon>Burkholderiaceae</taxon>
        <taxon>Ralstonia</taxon>
    </lineage>
</organism>
<dbReference type="Proteomes" id="UP001162793">
    <property type="component" value="Unassembled WGS sequence"/>
</dbReference>
<dbReference type="AlphaFoldDB" id="A0AA41WWK0"/>
<protein>
    <submittedName>
        <fullName evidence="2">Uncharacterized protein</fullName>
    </submittedName>
</protein>
<name>A0AA41WWK0_9RALS</name>
<proteinExistence type="predicted"/>
<keyword evidence="3" id="KW-1185">Reference proteome</keyword>
<evidence type="ECO:0000313" key="2">
    <source>
        <dbReference type="EMBL" id="MCP1173757.1"/>
    </source>
</evidence>
<sequence>MYTLDKQAAMNADSTGKWLTETGKYVGRILWAEDIKSDRTGTKGIALTLQANDGRETRQFIYTEKEDGTRLSGFDLVMALMTCLKLRDMKPVDGQVKRWDREAKQEYMEQGQVYPELANKQIGFLLQKTEEESRKTPGETAWTAKLVGVFESQTELTASEILSGKKTPEALAQRVALLADRPLKKRPASASHSSANAYAKASNGGGADFDDDIPFLQHMRGFAGHLI</sequence>
<dbReference type="RefSeq" id="WP_253538411.1">
    <property type="nucleotide sequence ID" value="NZ_JAMYWC010000004.1"/>
</dbReference>
<feature type="compositionally biased region" description="Low complexity" evidence="1">
    <location>
        <begin position="188"/>
        <end position="202"/>
    </location>
</feature>
<accession>A0AA41WWK0</accession>